<dbReference type="Gene3D" id="3.90.1530.10">
    <property type="entry name" value="Conserved hypothetical protein from pyrococcus furiosus pfu- 392566-001, ParB domain"/>
    <property type="match status" value="1"/>
</dbReference>
<keyword evidence="4" id="KW-1185">Reference proteome</keyword>
<feature type="compositionally biased region" description="Basic and acidic residues" evidence="1">
    <location>
        <begin position="161"/>
        <end position="182"/>
    </location>
</feature>
<dbReference type="EMBL" id="JAKRKC020000001">
    <property type="protein sequence ID" value="MCK2212407.1"/>
    <property type="molecule type" value="Genomic_DNA"/>
</dbReference>
<dbReference type="Proteomes" id="UP001317259">
    <property type="component" value="Unassembled WGS sequence"/>
</dbReference>
<dbReference type="InterPro" id="IPR003115">
    <property type="entry name" value="ParB_N"/>
</dbReference>
<proteinExistence type="predicted"/>
<reference evidence="3 4" key="1">
    <citation type="submission" date="2022-04" db="EMBL/GenBank/DDBJ databases">
        <title>Genome draft of Actinomadura sp. ATCC 31491.</title>
        <authorList>
            <person name="Shi X."/>
            <person name="Du Y."/>
        </authorList>
    </citation>
    <scope>NUCLEOTIDE SEQUENCE [LARGE SCALE GENOMIC DNA]</scope>
    <source>
        <strain evidence="3 4">ATCC 31491</strain>
    </source>
</reference>
<dbReference type="SUPFAM" id="SSF110849">
    <property type="entry name" value="ParB/Sulfiredoxin"/>
    <property type="match status" value="1"/>
</dbReference>
<organism evidence="3 4">
    <name type="scientific">Actinomadura luzonensis</name>
    <dbReference type="NCBI Taxonomy" id="2805427"/>
    <lineage>
        <taxon>Bacteria</taxon>
        <taxon>Bacillati</taxon>
        <taxon>Actinomycetota</taxon>
        <taxon>Actinomycetes</taxon>
        <taxon>Streptosporangiales</taxon>
        <taxon>Thermomonosporaceae</taxon>
        <taxon>Actinomadura</taxon>
    </lineage>
</organism>
<dbReference type="SMART" id="SM00470">
    <property type="entry name" value="ParB"/>
    <property type="match status" value="1"/>
</dbReference>
<sequence length="329" mass="35636">MQDPAQCSEPAEGFVRDGAVFDVPVGTLILADSPRLTGIDEEHVLRLAERLVELPPILVHRQTMRVVDGMHRLCAAVRAGRETVAACFFEGSEEEAFVQAVELNVRHGLCLSLADRKAAAGRILAAFPELSDRAIAAKTGLSDKTVALIRSRCADVNSEAQDGRVGRDGHHYPTDSSERRERVAQLISERPDASLRVIAAAAGVSPGTVSKVRKHLAAESSRRPAGRSDEDLLKPSARRRGADSPDPLELVEKLRRDPSLRDREAGRRFLRWLSRYVVDAAEAPDISAIPPHCLMAVAQVAQQMAGTWLALARGVEVMAGDGEKSLRAG</sequence>
<feature type="region of interest" description="Disordered" evidence="1">
    <location>
        <begin position="209"/>
        <end position="250"/>
    </location>
</feature>
<feature type="region of interest" description="Disordered" evidence="1">
    <location>
        <begin position="160"/>
        <end position="182"/>
    </location>
</feature>
<dbReference type="RefSeq" id="WP_242377073.1">
    <property type="nucleotide sequence ID" value="NZ_JAKRKC020000001.1"/>
</dbReference>
<dbReference type="InterPro" id="IPR036086">
    <property type="entry name" value="ParB/Sulfiredoxin_sf"/>
</dbReference>
<evidence type="ECO:0000256" key="1">
    <source>
        <dbReference type="SAM" id="MobiDB-lite"/>
    </source>
</evidence>
<name>A0ABT0FJD1_9ACTN</name>
<comment type="caution">
    <text evidence="3">The sequence shown here is derived from an EMBL/GenBank/DDBJ whole genome shotgun (WGS) entry which is preliminary data.</text>
</comment>
<feature type="domain" description="ParB-like N-terminal" evidence="2">
    <location>
        <begin position="21"/>
        <end position="105"/>
    </location>
</feature>
<feature type="compositionally biased region" description="Basic and acidic residues" evidence="1">
    <location>
        <begin position="216"/>
        <end position="233"/>
    </location>
</feature>
<protein>
    <submittedName>
        <fullName evidence="3">Streptomycin biosynthesis regulator</fullName>
    </submittedName>
</protein>
<gene>
    <name evidence="3" type="ORF">MF672_001120</name>
</gene>
<evidence type="ECO:0000313" key="4">
    <source>
        <dbReference type="Proteomes" id="UP001317259"/>
    </source>
</evidence>
<accession>A0ABT0FJD1</accession>
<evidence type="ECO:0000313" key="3">
    <source>
        <dbReference type="EMBL" id="MCK2212407.1"/>
    </source>
</evidence>
<evidence type="ECO:0000259" key="2">
    <source>
        <dbReference type="SMART" id="SM00470"/>
    </source>
</evidence>